<dbReference type="Proteomes" id="UP001431449">
    <property type="component" value="Unassembled WGS sequence"/>
</dbReference>
<evidence type="ECO:0000313" key="2">
    <source>
        <dbReference type="Proteomes" id="UP001431449"/>
    </source>
</evidence>
<proteinExistence type="predicted"/>
<gene>
    <name evidence="1" type="ORF">M0G41_07835</name>
</gene>
<comment type="caution">
    <text evidence="1">The sequence shown here is derived from an EMBL/GenBank/DDBJ whole genome shotgun (WGS) entry which is preliminary data.</text>
</comment>
<organism evidence="1 2">
    <name type="scientific">Pseudomarimonas salicorniae</name>
    <dbReference type="NCBI Taxonomy" id="2933270"/>
    <lineage>
        <taxon>Bacteria</taxon>
        <taxon>Pseudomonadati</taxon>
        <taxon>Pseudomonadota</taxon>
        <taxon>Gammaproteobacteria</taxon>
        <taxon>Lysobacterales</taxon>
        <taxon>Lysobacteraceae</taxon>
        <taxon>Pseudomarimonas</taxon>
    </lineage>
</organism>
<reference evidence="1" key="1">
    <citation type="submission" date="2022-04" db="EMBL/GenBank/DDBJ databases">
        <title>Lysobacter sp. CAU 1642 isolated from sea sand.</title>
        <authorList>
            <person name="Kim W."/>
        </authorList>
    </citation>
    <scope>NUCLEOTIDE SEQUENCE</scope>
    <source>
        <strain evidence="1">CAU 1642</strain>
    </source>
</reference>
<name>A0ABT0GGA2_9GAMM</name>
<accession>A0ABT0GGA2</accession>
<protein>
    <submittedName>
        <fullName evidence="1">Uncharacterized protein</fullName>
    </submittedName>
</protein>
<evidence type="ECO:0000313" key="1">
    <source>
        <dbReference type="EMBL" id="MCK7593576.1"/>
    </source>
</evidence>
<dbReference type="RefSeq" id="WP_248207326.1">
    <property type="nucleotide sequence ID" value="NZ_JALNMH010000005.1"/>
</dbReference>
<keyword evidence="2" id="KW-1185">Reference proteome</keyword>
<dbReference type="EMBL" id="JALNMH010000005">
    <property type="protein sequence ID" value="MCK7593576.1"/>
    <property type="molecule type" value="Genomic_DNA"/>
</dbReference>
<sequence>MFDDKEDSGLLRRQKQFLQQIEFELRQINRGVIHDHIAELNRERFLELARFVAEVRSRYLEAGLALTRVTAGSEEADQALAAVERERRAYEESCAAFSALERAIERGYVDIEA</sequence>